<keyword evidence="2" id="KW-1185">Reference proteome</keyword>
<evidence type="ECO:0000313" key="1">
    <source>
        <dbReference type="EMBL" id="TXL79664.1"/>
    </source>
</evidence>
<dbReference type="Proteomes" id="UP000426772">
    <property type="component" value="Unassembled WGS sequence"/>
</dbReference>
<dbReference type="EMBL" id="RCNL01000002">
    <property type="protein sequence ID" value="TXL79664.1"/>
    <property type="molecule type" value="Genomic_DNA"/>
</dbReference>
<accession>A0ABY3LHH1</accession>
<proteinExistence type="predicted"/>
<sequence>MFIPAESLRYMVPGLKNVDLGLALLLQGLRAGNLPHQIILVLSSLSNDNYLIFLSTKAHRSILYTDSLIEMAKLLVSSGFIHSLKLNETRQRIRFVPHNSPSFRPT</sequence>
<reference evidence="1 2" key="1">
    <citation type="submission" date="2018-10" db="EMBL/GenBank/DDBJ databases">
        <title>Draft genome sequence of Pantoea vagans isolated from corpses of the sugarcane aphid Melanaphis sacchari Zehntner.</title>
        <authorList>
            <person name="Toledo E."/>
            <person name="Pena G."/>
            <person name="Lozano L."/>
        </authorList>
    </citation>
    <scope>NUCLEOTIDE SEQUENCE [LARGE SCALE GENOMIC DNA]</scope>
    <source>
        <strain evidence="1 2">ET-90</strain>
    </source>
</reference>
<protein>
    <submittedName>
        <fullName evidence="1">Uncharacterized protein</fullName>
    </submittedName>
</protein>
<organism evidence="1 2">
    <name type="scientific">Pantoea vagans</name>
    <dbReference type="NCBI Taxonomy" id="470934"/>
    <lineage>
        <taxon>Bacteria</taxon>
        <taxon>Pseudomonadati</taxon>
        <taxon>Pseudomonadota</taxon>
        <taxon>Gammaproteobacteria</taxon>
        <taxon>Enterobacterales</taxon>
        <taxon>Erwiniaceae</taxon>
        <taxon>Pantoea</taxon>
    </lineage>
</organism>
<comment type="caution">
    <text evidence="1">The sequence shown here is derived from an EMBL/GenBank/DDBJ whole genome shotgun (WGS) entry which is preliminary data.</text>
</comment>
<gene>
    <name evidence="1" type="ORF">D9O29_05135</name>
</gene>
<evidence type="ECO:0000313" key="2">
    <source>
        <dbReference type="Proteomes" id="UP000426772"/>
    </source>
</evidence>
<name>A0ABY3LHH1_9GAMM</name>